<dbReference type="InterPro" id="IPR042242">
    <property type="entry name" value="RecO_C"/>
</dbReference>
<dbReference type="HOGENOM" id="CLU_066632_2_0_7"/>
<dbReference type="HAMAP" id="MF_00201">
    <property type="entry name" value="RecO"/>
    <property type="match status" value="1"/>
</dbReference>
<dbReference type="eggNOG" id="COG1381">
    <property type="taxonomic scope" value="Bacteria"/>
</dbReference>
<feature type="domain" description="DNA replication/recombination mediator RecO N-terminal" evidence="8">
    <location>
        <begin position="6"/>
        <end position="84"/>
    </location>
</feature>
<keyword evidence="3 7" id="KW-0227">DNA damage</keyword>
<evidence type="ECO:0000256" key="7">
    <source>
        <dbReference type="HAMAP-Rule" id="MF_00201"/>
    </source>
</evidence>
<keyword evidence="4 7" id="KW-0233">DNA recombination</keyword>
<evidence type="ECO:0000256" key="6">
    <source>
        <dbReference type="ARBA" id="ARBA00033409"/>
    </source>
</evidence>
<evidence type="ECO:0000313" key="10">
    <source>
        <dbReference type="Proteomes" id="UP000008825"/>
    </source>
</evidence>
<keyword evidence="10" id="KW-1185">Reference proteome</keyword>
<dbReference type="InterPro" id="IPR037278">
    <property type="entry name" value="ARFGAP/RecO"/>
</dbReference>
<comment type="similarity">
    <text evidence="1 7">Belongs to the RecO family.</text>
</comment>
<protein>
    <recommendedName>
        <fullName evidence="2 7">DNA repair protein RecO</fullName>
    </recommendedName>
    <alternativeName>
        <fullName evidence="6 7">Recombination protein O</fullName>
    </alternativeName>
</protein>
<dbReference type="GO" id="GO:0006302">
    <property type="term" value="P:double-strand break repair"/>
    <property type="evidence" value="ECO:0007669"/>
    <property type="project" value="TreeGrafter"/>
</dbReference>
<organism evidence="9 10">
    <name type="scientific">Citrifermentans bemidjiense (strain ATCC BAA-1014 / DSM 16622 / JCM 12645 / Bem)</name>
    <name type="common">Geobacter bemidjiensis</name>
    <dbReference type="NCBI Taxonomy" id="404380"/>
    <lineage>
        <taxon>Bacteria</taxon>
        <taxon>Pseudomonadati</taxon>
        <taxon>Thermodesulfobacteriota</taxon>
        <taxon>Desulfuromonadia</taxon>
        <taxon>Geobacterales</taxon>
        <taxon>Geobacteraceae</taxon>
        <taxon>Citrifermentans</taxon>
    </lineage>
</organism>
<dbReference type="STRING" id="404380.Gbem_2800"/>
<evidence type="ECO:0000256" key="3">
    <source>
        <dbReference type="ARBA" id="ARBA00022763"/>
    </source>
</evidence>
<dbReference type="EMBL" id="CP001124">
    <property type="protein sequence ID" value="ACH39804.1"/>
    <property type="molecule type" value="Genomic_DNA"/>
</dbReference>
<dbReference type="Pfam" id="PF11967">
    <property type="entry name" value="RecO_N"/>
    <property type="match status" value="1"/>
</dbReference>
<dbReference type="InterPro" id="IPR022572">
    <property type="entry name" value="DNA_rep/recomb_RecO_N"/>
</dbReference>
<dbReference type="SUPFAM" id="SSF50249">
    <property type="entry name" value="Nucleic acid-binding proteins"/>
    <property type="match status" value="1"/>
</dbReference>
<evidence type="ECO:0000256" key="2">
    <source>
        <dbReference type="ARBA" id="ARBA00021310"/>
    </source>
</evidence>
<dbReference type="Gene3D" id="2.40.50.140">
    <property type="entry name" value="Nucleic acid-binding proteins"/>
    <property type="match status" value="1"/>
</dbReference>
<dbReference type="KEGG" id="gbm:Gbem_2800"/>
<dbReference type="AlphaFoldDB" id="B5EIA2"/>
<gene>
    <name evidence="7 9" type="primary">recO</name>
    <name evidence="9" type="ordered locus">Gbem_2800</name>
</gene>
<dbReference type="InterPro" id="IPR003717">
    <property type="entry name" value="RecO"/>
</dbReference>
<evidence type="ECO:0000256" key="1">
    <source>
        <dbReference type="ARBA" id="ARBA00007452"/>
    </source>
</evidence>
<dbReference type="OrthoDB" id="9780797at2"/>
<comment type="function">
    <text evidence="7">Involved in DNA repair and RecF pathway recombination.</text>
</comment>
<name>B5EIA2_CITBB</name>
<dbReference type="Pfam" id="PF02565">
    <property type="entry name" value="RecO_C"/>
    <property type="match status" value="2"/>
</dbReference>
<dbReference type="Proteomes" id="UP000008825">
    <property type="component" value="Chromosome"/>
</dbReference>
<keyword evidence="5 7" id="KW-0234">DNA repair</keyword>
<proteinExistence type="inferred from homology"/>
<evidence type="ECO:0000259" key="8">
    <source>
        <dbReference type="Pfam" id="PF11967"/>
    </source>
</evidence>
<reference evidence="9 10" key="1">
    <citation type="submission" date="2008-07" db="EMBL/GenBank/DDBJ databases">
        <title>Complete sequence of Geobacter bemidjiensis BEM.</title>
        <authorList>
            <consortium name="US DOE Joint Genome Institute"/>
            <person name="Lucas S."/>
            <person name="Copeland A."/>
            <person name="Lapidus A."/>
            <person name="Glavina del Rio T."/>
            <person name="Dalin E."/>
            <person name="Tice H."/>
            <person name="Bruce D."/>
            <person name="Goodwin L."/>
            <person name="Pitluck S."/>
            <person name="Kiss H."/>
            <person name="Brettin T."/>
            <person name="Detter J.C."/>
            <person name="Han C."/>
            <person name="Kuske C.R."/>
            <person name="Schmutz J."/>
            <person name="Larimer F."/>
            <person name="Land M."/>
            <person name="Hauser L."/>
            <person name="Kyrpides N."/>
            <person name="Lykidis A."/>
            <person name="Lovley D."/>
            <person name="Richardson P."/>
        </authorList>
    </citation>
    <scope>NUCLEOTIDE SEQUENCE [LARGE SCALE GENOMIC DNA]</scope>
    <source>
        <strain evidence="10">ATCC BAA-1014 / DSM 16622 / JCM 12645 / Bem</strain>
    </source>
</reference>
<dbReference type="SUPFAM" id="SSF57863">
    <property type="entry name" value="ArfGap/RecO-like zinc finger"/>
    <property type="match status" value="1"/>
</dbReference>
<dbReference type="InterPro" id="IPR012340">
    <property type="entry name" value="NA-bd_OB-fold"/>
</dbReference>
<dbReference type="PANTHER" id="PTHR33991:SF1">
    <property type="entry name" value="DNA REPAIR PROTEIN RECO"/>
    <property type="match status" value="1"/>
</dbReference>
<dbReference type="NCBIfam" id="TIGR00613">
    <property type="entry name" value="reco"/>
    <property type="match status" value="1"/>
</dbReference>
<evidence type="ECO:0000313" key="9">
    <source>
        <dbReference type="EMBL" id="ACH39804.1"/>
    </source>
</evidence>
<dbReference type="Gene3D" id="1.20.1440.120">
    <property type="entry name" value="Recombination protein O, C-terminal domain"/>
    <property type="match status" value="1"/>
</dbReference>
<sequence length="217" mass="24292">MYLRPMRKTEAEAIVLRFTDFGEADRIVTFFTLEQGKLQGVARGAKRSKKRFAGALEQFAHLKLQLQQGNSLATLSSADIVSIFPGIRGDLVKIGCAAYACELVERLTPDEEPAPRLFRLLYCYLERLNEAPPSPSDRRFFAVNLLKILGYQPDLQVRGISEQTARLLALAMQTGRFGAISFPEPELREADLLLNPAIDLHLDRELRSLAFLKEVGG</sequence>
<dbReference type="PANTHER" id="PTHR33991">
    <property type="entry name" value="DNA REPAIR PROTEIN RECO"/>
    <property type="match status" value="1"/>
</dbReference>
<dbReference type="GO" id="GO:0043590">
    <property type="term" value="C:bacterial nucleoid"/>
    <property type="evidence" value="ECO:0007669"/>
    <property type="project" value="TreeGrafter"/>
</dbReference>
<accession>B5EIA2</accession>
<dbReference type="GO" id="GO:0006310">
    <property type="term" value="P:DNA recombination"/>
    <property type="evidence" value="ECO:0007669"/>
    <property type="project" value="UniProtKB-UniRule"/>
</dbReference>
<evidence type="ECO:0000256" key="5">
    <source>
        <dbReference type="ARBA" id="ARBA00023204"/>
    </source>
</evidence>
<reference evidence="9 10" key="2">
    <citation type="journal article" date="2010" name="BMC Genomics">
        <title>The genome of Geobacter bemidjiensis, exemplar for the subsurface clade of Geobacter species that predominate in Fe(III)-reducing subsurface environments.</title>
        <authorList>
            <person name="Aklujkar M."/>
            <person name="Young N.D."/>
            <person name="Holmes D."/>
            <person name="Chavan M."/>
            <person name="Risso C."/>
            <person name="Kiss H.E."/>
            <person name="Han C.S."/>
            <person name="Land M.L."/>
            <person name="Lovley D.R."/>
        </authorList>
    </citation>
    <scope>NUCLEOTIDE SEQUENCE [LARGE SCALE GENOMIC DNA]</scope>
    <source>
        <strain evidence="10">ATCC BAA-1014 / DSM 16622 / JCM 12645 / Bem</strain>
    </source>
</reference>
<evidence type="ECO:0000256" key="4">
    <source>
        <dbReference type="ARBA" id="ARBA00023172"/>
    </source>
</evidence>